<evidence type="ECO:0000313" key="2">
    <source>
        <dbReference type="Proteomes" id="UP000604046"/>
    </source>
</evidence>
<dbReference type="Proteomes" id="UP000604046">
    <property type="component" value="Unassembled WGS sequence"/>
</dbReference>
<sequence>MSRPSPERARLLAQSSASAELVQNRFDSRQRFLLIAFQRHLLEQLLHGCEPDLPGSNGTGSEKGGSHFNYELVPQERQAEDFETEQGLQRCGLPCDQERPAPGPSRNVLGAHVRGCDRSRSISCDMVEFRSERGFFSLRRLAAWKQISG</sequence>
<name>A0A812NG75_9DINO</name>
<reference evidence="1" key="1">
    <citation type="submission" date="2021-02" db="EMBL/GenBank/DDBJ databases">
        <authorList>
            <person name="Dougan E. K."/>
            <person name="Rhodes N."/>
            <person name="Thang M."/>
            <person name="Chan C."/>
        </authorList>
    </citation>
    <scope>NUCLEOTIDE SEQUENCE</scope>
</reference>
<protein>
    <submittedName>
        <fullName evidence="1">Uncharacterized protein</fullName>
    </submittedName>
</protein>
<organism evidence="1 2">
    <name type="scientific">Symbiodinium natans</name>
    <dbReference type="NCBI Taxonomy" id="878477"/>
    <lineage>
        <taxon>Eukaryota</taxon>
        <taxon>Sar</taxon>
        <taxon>Alveolata</taxon>
        <taxon>Dinophyceae</taxon>
        <taxon>Suessiales</taxon>
        <taxon>Symbiodiniaceae</taxon>
        <taxon>Symbiodinium</taxon>
    </lineage>
</organism>
<comment type="caution">
    <text evidence="1">The sequence shown here is derived from an EMBL/GenBank/DDBJ whole genome shotgun (WGS) entry which is preliminary data.</text>
</comment>
<evidence type="ECO:0000313" key="1">
    <source>
        <dbReference type="EMBL" id="CAE7305427.1"/>
    </source>
</evidence>
<dbReference type="EMBL" id="CAJNDS010002072">
    <property type="protein sequence ID" value="CAE7305427.1"/>
    <property type="molecule type" value="Genomic_DNA"/>
</dbReference>
<keyword evidence="2" id="KW-1185">Reference proteome</keyword>
<accession>A0A812NG75</accession>
<dbReference type="AlphaFoldDB" id="A0A812NG75"/>
<gene>
    <name evidence="1" type="ORF">SNAT2548_LOCUS16054</name>
</gene>
<proteinExistence type="predicted"/>